<evidence type="ECO:0000256" key="6">
    <source>
        <dbReference type="SAM" id="MobiDB-lite"/>
    </source>
</evidence>
<dbReference type="GO" id="GO:0060090">
    <property type="term" value="F:molecular adaptor activity"/>
    <property type="evidence" value="ECO:0007669"/>
    <property type="project" value="InterPro"/>
</dbReference>
<dbReference type="GO" id="GO:0016301">
    <property type="term" value="F:kinase activity"/>
    <property type="evidence" value="ECO:0007669"/>
    <property type="project" value="UniProtKB-KW"/>
</dbReference>
<name>A0A6G0HRM0_LARCR</name>
<feature type="compositionally biased region" description="Basic and acidic residues" evidence="6">
    <location>
        <begin position="68"/>
        <end position="82"/>
    </location>
</feature>
<protein>
    <submittedName>
        <fullName evidence="7">A-kinase anchor protein 9</fullName>
    </submittedName>
</protein>
<evidence type="ECO:0000256" key="4">
    <source>
        <dbReference type="ARBA" id="ARBA00023212"/>
    </source>
</evidence>
<gene>
    <name evidence="7" type="ORF">D5F01_LYC19297</name>
</gene>
<keyword evidence="8" id="KW-1185">Reference proteome</keyword>
<feature type="compositionally biased region" description="Acidic residues" evidence="6">
    <location>
        <begin position="56"/>
        <end position="67"/>
    </location>
</feature>
<evidence type="ECO:0000256" key="3">
    <source>
        <dbReference type="ARBA" id="ARBA00023054"/>
    </source>
</evidence>
<reference evidence="7 8" key="1">
    <citation type="submission" date="2019-07" db="EMBL/GenBank/DDBJ databases">
        <title>Chromosome genome assembly for large yellow croaker.</title>
        <authorList>
            <person name="Xiao S."/>
        </authorList>
    </citation>
    <scope>NUCLEOTIDE SEQUENCE [LARGE SCALE GENOMIC DNA]</scope>
    <source>
        <strain evidence="7">JMULYC20181020</strain>
        <tissue evidence="7">Muscle</tissue>
    </source>
</reference>
<evidence type="ECO:0000256" key="2">
    <source>
        <dbReference type="ARBA" id="ARBA00022490"/>
    </source>
</evidence>
<dbReference type="GO" id="GO:0007165">
    <property type="term" value="P:signal transduction"/>
    <property type="evidence" value="ECO:0007669"/>
    <property type="project" value="InterPro"/>
</dbReference>
<keyword evidence="3 5" id="KW-0175">Coiled coil</keyword>
<keyword evidence="4" id="KW-0206">Cytoskeleton</keyword>
<dbReference type="Proteomes" id="UP000424527">
    <property type="component" value="Unassembled WGS sequence"/>
</dbReference>
<feature type="compositionally biased region" description="Basic and acidic residues" evidence="6">
    <location>
        <begin position="1"/>
        <end position="31"/>
    </location>
</feature>
<evidence type="ECO:0000256" key="5">
    <source>
        <dbReference type="SAM" id="Coils"/>
    </source>
</evidence>
<accession>A0A6G0HRM0</accession>
<comment type="subcellular location">
    <subcellularLocation>
        <location evidence="1">Cytoplasm</location>
        <location evidence="1">Cytoskeleton</location>
        <location evidence="1">Microtubule organizing center</location>
        <location evidence="1">Centrosome</location>
    </subcellularLocation>
</comment>
<dbReference type="PANTHER" id="PTHR44981">
    <property type="entry name" value="PERICENTRIN-LIKE PROTEIN, ISOFORM F"/>
    <property type="match status" value="1"/>
</dbReference>
<comment type="caution">
    <text evidence="7">The sequence shown here is derived from an EMBL/GenBank/DDBJ whole genome shotgun (WGS) entry which is preliminary data.</text>
</comment>
<keyword evidence="7" id="KW-0808">Transferase</keyword>
<dbReference type="PANTHER" id="PTHR44981:SF1">
    <property type="entry name" value="A-KINASE ANCHOR PROTEIN 9"/>
    <property type="match status" value="1"/>
</dbReference>
<dbReference type="EMBL" id="REGW02000019">
    <property type="protein sequence ID" value="KAE8281908.1"/>
    <property type="molecule type" value="Genomic_DNA"/>
</dbReference>
<keyword evidence="7" id="KW-0418">Kinase</keyword>
<feature type="coiled-coil region" evidence="5">
    <location>
        <begin position="158"/>
        <end position="235"/>
    </location>
</feature>
<dbReference type="GO" id="GO:0005813">
    <property type="term" value="C:centrosome"/>
    <property type="evidence" value="ECO:0007669"/>
    <property type="project" value="UniProtKB-SubCell"/>
</dbReference>
<sequence>MEDEERQKKLEAGKAKLAEYRQRKAHADSQKKQKKKKKKKSPEDSEGDTQGRVEVESDQPVEGEEGSGEGRDGSQEENKDPPTTEFTFARTLRSGETVKHDQTYTIEPESEVSTTAEDCSSEVNGCHDEMTECLMMSTKDFIWEEVEPLQQVTKGGTMQDMEDALAAKTQAVEELSRELGEIRAAFGTEGVQQLQDFEAALKQRDGIITQLTANLQQAREEKDEIMKEFLELTEQSQKLHIQFQQLQAGETLRNTSHSSTAADLLQARQQLMQYQQQLEEMNVEVKKHPGDEQ</sequence>
<evidence type="ECO:0000256" key="1">
    <source>
        <dbReference type="ARBA" id="ARBA00004300"/>
    </source>
</evidence>
<keyword evidence="2" id="KW-0963">Cytoplasm</keyword>
<evidence type="ECO:0000313" key="8">
    <source>
        <dbReference type="Proteomes" id="UP000424527"/>
    </source>
</evidence>
<proteinExistence type="predicted"/>
<dbReference type="InterPro" id="IPR028745">
    <property type="entry name" value="AKAP9/Pericentrin"/>
</dbReference>
<evidence type="ECO:0000313" key="7">
    <source>
        <dbReference type="EMBL" id="KAE8281908.1"/>
    </source>
</evidence>
<feature type="region of interest" description="Disordered" evidence="6">
    <location>
        <begin position="1"/>
        <end position="118"/>
    </location>
</feature>
<dbReference type="AlphaFoldDB" id="A0A6G0HRM0"/>
<organism evidence="7 8">
    <name type="scientific">Larimichthys crocea</name>
    <name type="common">Large yellow croaker</name>
    <name type="synonym">Pseudosciaena crocea</name>
    <dbReference type="NCBI Taxonomy" id="215358"/>
    <lineage>
        <taxon>Eukaryota</taxon>
        <taxon>Metazoa</taxon>
        <taxon>Chordata</taxon>
        <taxon>Craniata</taxon>
        <taxon>Vertebrata</taxon>
        <taxon>Euteleostomi</taxon>
        <taxon>Actinopterygii</taxon>
        <taxon>Neopterygii</taxon>
        <taxon>Teleostei</taxon>
        <taxon>Neoteleostei</taxon>
        <taxon>Acanthomorphata</taxon>
        <taxon>Eupercaria</taxon>
        <taxon>Sciaenidae</taxon>
        <taxon>Larimichthys</taxon>
    </lineage>
</organism>